<feature type="repeat" description="PPR" evidence="2">
    <location>
        <begin position="392"/>
        <end position="426"/>
    </location>
</feature>
<accession>A0AAW1J7P0</accession>
<feature type="repeat" description="PPR" evidence="2">
    <location>
        <begin position="495"/>
        <end position="529"/>
    </location>
</feature>
<dbReference type="Pfam" id="PF13041">
    <property type="entry name" value="PPR_2"/>
    <property type="match status" value="2"/>
</dbReference>
<organism evidence="3 4">
    <name type="scientific">Saponaria officinalis</name>
    <name type="common">Common soapwort</name>
    <name type="synonym">Lychnis saponaria</name>
    <dbReference type="NCBI Taxonomy" id="3572"/>
    <lineage>
        <taxon>Eukaryota</taxon>
        <taxon>Viridiplantae</taxon>
        <taxon>Streptophyta</taxon>
        <taxon>Embryophyta</taxon>
        <taxon>Tracheophyta</taxon>
        <taxon>Spermatophyta</taxon>
        <taxon>Magnoliopsida</taxon>
        <taxon>eudicotyledons</taxon>
        <taxon>Gunneridae</taxon>
        <taxon>Pentapetalae</taxon>
        <taxon>Caryophyllales</taxon>
        <taxon>Caryophyllaceae</taxon>
        <taxon>Caryophylleae</taxon>
        <taxon>Saponaria</taxon>
    </lineage>
</organism>
<protein>
    <recommendedName>
        <fullName evidence="5">Pentatricopeptide repeat-containing protein</fullName>
    </recommendedName>
</protein>
<dbReference type="GO" id="GO:0009451">
    <property type="term" value="P:RNA modification"/>
    <property type="evidence" value="ECO:0007669"/>
    <property type="project" value="InterPro"/>
</dbReference>
<dbReference type="SUPFAM" id="SSF48452">
    <property type="entry name" value="TPR-like"/>
    <property type="match status" value="1"/>
</dbReference>
<dbReference type="FunFam" id="1.25.40.10:FF:000073">
    <property type="entry name" value="Pentatricopeptide repeat-containing protein chloroplastic"/>
    <property type="match status" value="1"/>
</dbReference>
<comment type="caution">
    <text evidence="3">The sequence shown here is derived from an EMBL/GenBank/DDBJ whole genome shotgun (WGS) entry which is preliminary data.</text>
</comment>
<proteinExistence type="predicted"/>
<dbReference type="EMBL" id="JBDFQZ010000008">
    <property type="protein sequence ID" value="KAK9699353.1"/>
    <property type="molecule type" value="Genomic_DNA"/>
</dbReference>
<keyword evidence="4" id="KW-1185">Reference proteome</keyword>
<evidence type="ECO:0000313" key="4">
    <source>
        <dbReference type="Proteomes" id="UP001443914"/>
    </source>
</evidence>
<evidence type="ECO:0000256" key="2">
    <source>
        <dbReference type="PROSITE-ProRule" id="PRU00708"/>
    </source>
</evidence>
<dbReference type="Proteomes" id="UP001443914">
    <property type="component" value="Unassembled WGS sequence"/>
</dbReference>
<dbReference type="InterPro" id="IPR011990">
    <property type="entry name" value="TPR-like_helical_dom_sf"/>
</dbReference>
<keyword evidence="1" id="KW-0677">Repeat</keyword>
<name>A0AAW1J7P0_SAPOF</name>
<evidence type="ECO:0008006" key="5">
    <source>
        <dbReference type="Google" id="ProtNLM"/>
    </source>
</evidence>
<dbReference type="InterPro" id="IPR002885">
    <property type="entry name" value="PPR_rpt"/>
</dbReference>
<dbReference type="InterPro" id="IPR046848">
    <property type="entry name" value="E_motif"/>
</dbReference>
<dbReference type="PROSITE" id="PS51375">
    <property type="entry name" value="PPR"/>
    <property type="match status" value="5"/>
</dbReference>
<reference evidence="3" key="1">
    <citation type="submission" date="2024-03" db="EMBL/GenBank/DDBJ databases">
        <title>WGS assembly of Saponaria officinalis var. Norfolk2.</title>
        <authorList>
            <person name="Jenkins J."/>
            <person name="Shu S."/>
            <person name="Grimwood J."/>
            <person name="Barry K."/>
            <person name="Goodstein D."/>
            <person name="Schmutz J."/>
            <person name="Leebens-Mack J."/>
            <person name="Osbourn A."/>
        </authorList>
    </citation>
    <scope>NUCLEOTIDE SEQUENCE [LARGE SCALE GENOMIC DNA]</scope>
    <source>
        <strain evidence="3">JIC</strain>
    </source>
</reference>
<dbReference type="AlphaFoldDB" id="A0AAW1J7P0"/>
<dbReference type="PANTHER" id="PTHR47926:SF493">
    <property type="entry name" value="PENTATRICOPEPTIDE REPEAT-CONTAINING PROTEIN"/>
    <property type="match status" value="1"/>
</dbReference>
<feature type="repeat" description="PPR" evidence="2">
    <location>
        <begin position="260"/>
        <end position="294"/>
    </location>
</feature>
<dbReference type="NCBIfam" id="TIGR00756">
    <property type="entry name" value="PPR"/>
    <property type="match status" value="6"/>
</dbReference>
<dbReference type="Pfam" id="PF01535">
    <property type="entry name" value="PPR"/>
    <property type="match status" value="4"/>
</dbReference>
<dbReference type="FunFam" id="1.25.40.10:FF:000344">
    <property type="entry name" value="Pentatricopeptide repeat-containing protein"/>
    <property type="match status" value="1"/>
</dbReference>
<dbReference type="GO" id="GO:0003729">
    <property type="term" value="F:mRNA binding"/>
    <property type="evidence" value="ECO:0007669"/>
    <property type="project" value="UniProtKB-ARBA"/>
</dbReference>
<evidence type="ECO:0000313" key="3">
    <source>
        <dbReference type="EMBL" id="KAK9699353.1"/>
    </source>
</evidence>
<dbReference type="PANTHER" id="PTHR47926">
    <property type="entry name" value="PENTATRICOPEPTIDE REPEAT-CONTAINING PROTEIN"/>
    <property type="match status" value="1"/>
</dbReference>
<evidence type="ECO:0000256" key="1">
    <source>
        <dbReference type="ARBA" id="ARBA00022737"/>
    </source>
</evidence>
<dbReference type="InterPro" id="IPR046960">
    <property type="entry name" value="PPR_At4g14850-like_plant"/>
</dbReference>
<gene>
    <name evidence="3" type="ORF">RND81_08G169100</name>
</gene>
<feature type="repeat" description="PPR" evidence="2">
    <location>
        <begin position="190"/>
        <end position="224"/>
    </location>
</feature>
<dbReference type="Gene3D" id="1.25.40.10">
    <property type="entry name" value="Tetratricopeptide repeat domain"/>
    <property type="match status" value="5"/>
</dbReference>
<dbReference type="Pfam" id="PF20431">
    <property type="entry name" value="E_motif"/>
    <property type="match status" value="1"/>
</dbReference>
<feature type="repeat" description="PPR" evidence="2">
    <location>
        <begin position="530"/>
        <end position="564"/>
    </location>
</feature>
<dbReference type="FunFam" id="1.25.40.10:FF:000090">
    <property type="entry name" value="Pentatricopeptide repeat-containing protein, chloroplastic"/>
    <property type="match status" value="1"/>
</dbReference>
<sequence length="678" mass="75226">MTATTILTSKLNQLFPNSAKYIALLQNYTKFQSLTNTKKLHAHILVSGLLSVPSFRPIILRSNLASCYAFCGHLPYARHLFDEMPKPTLFLCNAVIKMYSQMGFPCDVLRVYADNFASGALFADGFTYPFVIKACGDLSLRRIGVVLHGKAVSGGFGLNIFVLNTLLDMYMNCGDVGFARRVFDVMCERDVVSWTTMISGYSRNGYDKEALLMFDEMVRTRVEIRRCAVVSVLSACKNLQDMSFGRKVHAIVEEKGLLNDVSICNALIDMYAKCGIMENAHEVFEKMKKKDVVTWTTLINGHVLNDRAGDALRVCQKMHLEGIRPNSVTVVILLQACGSLCALIPGKCLHAWVIMQNLIYDTYIETALIEMYAKCDNIGHSIGVFNLSSREKVGPWNSMISAYMHNGLAKDAICCFKQMMFETVCPDVITVITALLAYARIADARQTCNVHSFLFSCGFLSDKEVIRGLIDLYSKCGYLNYSHAIFDEVVQGCRDVILWSALISSYGMHGEGEIAVSLFKQMVESGIQPNEVAYTCALDACSHAGLVDDGFDLFKLMLEKGQSFPSMHHYTCIVDLLGRAGRLQEAYELIMKMPCQPNHAVWGALLGACFVRGNMELGEIAARSLIDLEPENAHHYVLLANIYAASGRWKDAENTRAMISDVRSGKTPGHSSVEVALA</sequence>